<keyword evidence="1" id="KW-0547">Nucleotide-binding</keyword>
<dbReference type="AlphaFoldDB" id="A0A3B1BVF5"/>
<dbReference type="EC" id="6.2.1.3" evidence="4"/>
<evidence type="ECO:0000313" key="4">
    <source>
        <dbReference type="EMBL" id="VAX21889.1"/>
    </source>
</evidence>
<dbReference type="Gene3D" id="3.40.50.12780">
    <property type="entry name" value="N-terminal domain of ligase-like"/>
    <property type="match status" value="1"/>
</dbReference>
<evidence type="ECO:0000256" key="1">
    <source>
        <dbReference type="ARBA" id="ARBA00022741"/>
    </source>
</evidence>
<dbReference type="PANTHER" id="PTHR43272:SF33">
    <property type="entry name" value="AMP-BINDING DOMAIN-CONTAINING PROTEIN-RELATED"/>
    <property type="match status" value="1"/>
</dbReference>
<protein>
    <submittedName>
        <fullName evidence="4">Long-chain-fatty-acid--CoA ligase</fullName>
        <ecNumber evidence="4">6.2.1.3</ecNumber>
    </submittedName>
</protein>
<proteinExistence type="predicted"/>
<dbReference type="InterPro" id="IPR042099">
    <property type="entry name" value="ANL_N_sf"/>
</dbReference>
<feature type="domain" description="AMP-dependent synthetase/ligase" evidence="3">
    <location>
        <begin position="23"/>
        <end position="428"/>
    </location>
</feature>
<dbReference type="PANTHER" id="PTHR43272">
    <property type="entry name" value="LONG-CHAIN-FATTY-ACID--COA LIGASE"/>
    <property type="match status" value="1"/>
</dbReference>
<name>A0A3B1BVF5_9ZZZZ</name>
<dbReference type="InterPro" id="IPR000873">
    <property type="entry name" value="AMP-dep_synth/lig_dom"/>
</dbReference>
<dbReference type="CDD" id="cd05907">
    <property type="entry name" value="VL_LC_FACS_like"/>
    <property type="match status" value="1"/>
</dbReference>
<dbReference type="PROSITE" id="PS00455">
    <property type="entry name" value="AMP_BINDING"/>
    <property type="match status" value="1"/>
</dbReference>
<evidence type="ECO:0000259" key="3">
    <source>
        <dbReference type="Pfam" id="PF00501"/>
    </source>
</evidence>
<dbReference type="GO" id="GO:0005524">
    <property type="term" value="F:ATP binding"/>
    <property type="evidence" value="ECO:0007669"/>
    <property type="project" value="UniProtKB-KW"/>
</dbReference>
<keyword evidence="4" id="KW-0436">Ligase</keyword>
<dbReference type="GO" id="GO:0016020">
    <property type="term" value="C:membrane"/>
    <property type="evidence" value="ECO:0007669"/>
    <property type="project" value="TreeGrafter"/>
</dbReference>
<gene>
    <name evidence="4" type="ORF">MNBD_NITROSPINAE01-427</name>
</gene>
<dbReference type="Pfam" id="PF23562">
    <property type="entry name" value="AMP-binding_C_3"/>
    <property type="match status" value="1"/>
</dbReference>
<organism evidence="4">
    <name type="scientific">hydrothermal vent metagenome</name>
    <dbReference type="NCBI Taxonomy" id="652676"/>
    <lineage>
        <taxon>unclassified sequences</taxon>
        <taxon>metagenomes</taxon>
        <taxon>ecological metagenomes</taxon>
    </lineage>
</organism>
<reference evidence="4" key="1">
    <citation type="submission" date="2018-06" db="EMBL/GenBank/DDBJ databases">
        <authorList>
            <person name="Zhirakovskaya E."/>
        </authorList>
    </citation>
    <scope>NUCLEOTIDE SEQUENCE</scope>
</reference>
<dbReference type="InterPro" id="IPR020845">
    <property type="entry name" value="AMP-binding_CS"/>
</dbReference>
<dbReference type="EMBL" id="UOGC01000129">
    <property type="protein sequence ID" value="VAX21889.1"/>
    <property type="molecule type" value="Genomic_DNA"/>
</dbReference>
<dbReference type="Pfam" id="PF00501">
    <property type="entry name" value="AMP-binding"/>
    <property type="match status" value="1"/>
</dbReference>
<keyword evidence="2" id="KW-0067">ATP-binding</keyword>
<accession>A0A3B1BVF5</accession>
<sequence length="602" mass="66336">MTEKAKDIIPVETAKTLPGLFIERVKRTPTAKAYVSFDEASGEWREITWKQAASDVAKWQRALVGEGFMAGDRVAIMLKNSYEWMLLDIATMGLGLVIVPLYANDSAGSAAYIIKHSGAKFLLVENGEGWDAISKELNGTSDLKRIVTISQVDGAKDKRVKCLDEWLSHNGGEMTVAIDDPDKLATIVYTSGTTGSPKGVMLSHRNILVNAHDSLQMADIGTDDIFLSFLPLSHMFERTAGYYLPMMAGSAIAYARSIPLLGEDLVTIRPTVFISVPRIFERVYGKIEAGLQEKSPIAQKLFKMAVDVGWHRFEHEQGRAGWSPKLLLWPVLNALVAKKVMDKLGGRIQCSVTGGAALPPSVAKVFIGLGLPLIQGYGLTETSPVITVNTDANNDPKSVGLTLNSLETRIGDNDELQMRGPTVMLGYWNNDKATKAMFTNDGWLKTGDKAAIRDGRVYITGRLKEIIVMSNGEKAPPAEIEMAIALDPLIEKVMLVGEQKPFMSAIVCLSPEIWPGEAKALKLAPNDPESLKSEILHKHVMAKIATATSEVPEYARIRKTFITLEEWTVENGLITPTLKVKRNRVLEHYSAEIEKIYEKRNR</sequence>
<dbReference type="GO" id="GO:0004467">
    <property type="term" value="F:long-chain fatty acid-CoA ligase activity"/>
    <property type="evidence" value="ECO:0007669"/>
    <property type="project" value="UniProtKB-EC"/>
</dbReference>
<dbReference type="SUPFAM" id="SSF56801">
    <property type="entry name" value="Acetyl-CoA synthetase-like"/>
    <property type="match status" value="1"/>
</dbReference>
<evidence type="ECO:0000256" key="2">
    <source>
        <dbReference type="ARBA" id="ARBA00022840"/>
    </source>
</evidence>